<evidence type="ECO:0008006" key="4">
    <source>
        <dbReference type="Google" id="ProtNLM"/>
    </source>
</evidence>
<feature type="region of interest" description="Disordered" evidence="1">
    <location>
        <begin position="401"/>
        <end position="423"/>
    </location>
</feature>
<dbReference type="PANTHER" id="PTHR38605:SF1">
    <property type="entry name" value="ATPASE"/>
    <property type="match status" value="1"/>
</dbReference>
<dbReference type="STRING" id="573024.SAMN05216208_3063"/>
<proteinExistence type="predicted"/>
<dbReference type="InterPro" id="IPR007413">
    <property type="entry name" value="YcjX-like"/>
</dbReference>
<evidence type="ECO:0000256" key="1">
    <source>
        <dbReference type="SAM" id="MobiDB-lite"/>
    </source>
</evidence>
<protein>
    <recommendedName>
        <fullName evidence="4">YcjX-like protein</fullName>
    </recommendedName>
</protein>
<name>A0A1N7GYY9_9RHOB</name>
<dbReference type="Pfam" id="PF04317">
    <property type="entry name" value="DUF463"/>
    <property type="match status" value="1"/>
</dbReference>
<gene>
    <name evidence="2" type="ORF">SAMN05421666_2256</name>
</gene>
<dbReference type="AlphaFoldDB" id="A0A1N7GYY9"/>
<evidence type="ECO:0000313" key="2">
    <source>
        <dbReference type="EMBL" id="SIS17805.1"/>
    </source>
</evidence>
<dbReference type="PANTHER" id="PTHR38605">
    <property type="entry name" value="ATPASE-RELATED"/>
    <property type="match status" value="1"/>
</dbReference>
<dbReference type="PIRSF" id="PIRSF019381">
    <property type="entry name" value="YcjX"/>
    <property type="match status" value="1"/>
</dbReference>
<evidence type="ECO:0000313" key="3">
    <source>
        <dbReference type="Proteomes" id="UP000186019"/>
    </source>
</evidence>
<dbReference type="Proteomes" id="UP000186019">
    <property type="component" value="Unassembled WGS sequence"/>
</dbReference>
<accession>A0A1N7GYY9</accession>
<reference evidence="2 3" key="1">
    <citation type="submission" date="2017-01" db="EMBL/GenBank/DDBJ databases">
        <authorList>
            <person name="Mah S.A."/>
            <person name="Swanson W.J."/>
            <person name="Moy G.W."/>
            <person name="Vacquier V.D."/>
        </authorList>
    </citation>
    <scope>NUCLEOTIDE SEQUENCE [LARGE SCALE GENOMIC DNA]</scope>
    <source>
        <strain evidence="2 3">DSM 29590</strain>
    </source>
</reference>
<sequence length="491" mass="53478">MPPLSMVARHHGKGRALGISNLADGLTRGAERISGTVSETFFEPVIRIGVTGLARAGKTVFITSLVANLLERGRMPGLAAAAEGRITAAFLQPQPDDTVPRFDFEHHLNALTAPIPHWPESTRTISELRLSLRVRPTGLLAGLSGPRTVHVDIVDYPGEWLLDLALMDKSYADWSEATLYLMKRREIAAPYLAQMGEADGAGTWDEPQIKVLAEGFTSYLQAARERGLSGIAPGRFLLPGDMAGSPALTFAPMAKPDSPARRSLWREMERRYDAYKSQIVAPFFRDHFSKIDRQIVLVDALGAIHAGPPAVADLQDTMAEILGAFRPGRNAFLSRILFGRRVEKILFAATKADHLHHSQHARLTAFMEALTAGARSRADFQGAETSSLALASLRATVEEERSHEGETLDCVRGTLQNPDGSRGKEAAFYPGALPESPASLIASARQGDETWLGADYQIMKFAPATLQLKPGMGPPHIRLDRAAQFLIGDRL</sequence>
<keyword evidence="3" id="KW-1185">Reference proteome</keyword>
<dbReference type="EMBL" id="FTNV01000002">
    <property type="protein sequence ID" value="SIS17805.1"/>
    <property type="molecule type" value="Genomic_DNA"/>
</dbReference>
<organism evidence="2 3">
    <name type="scientific">Roseovarius nanhaiticus</name>
    <dbReference type="NCBI Taxonomy" id="573024"/>
    <lineage>
        <taxon>Bacteria</taxon>
        <taxon>Pseudomonadati</taxon>
        <taxon>Pseudomonadota</taxon>
        <taxon>Alphaproteobacteria</taxon>
        <taxon>Rhodobacterales</taxon>
        <taxon>Roseobacteraceae</taxon>
        <taxon>Roseovarius</taxon>
    </lineage>
</organism>